<feature type="compositionally biased region" description="Polar residues" evidence="1">
    <location>
        <begin position="102"/>
        <end position="113"/>
    </location>
</feature>
<protein>
    <submittedName>
        <fullName evidence="2">Uncharacterized protein LOC113133723</fullName>
    </submittedName>
</protein>
<feature type="compositionally biased region" description="Basic and acidic residues" evidence="1">
    <location>
        <begin position="114"/>
        <end position="131"/>
    </location>
</feature>
<keyword evidence="3" id="KW-1185">Reference proteome</keyword>
<feature type="region of interest" description="Disordered" evidence="1">
    <location>
        <begin position="1"/>
        <end position="145"/>
    </location>
</feature>
<evidence type="ECO:0000313" key="2">
    <source>
        <dbReference type="EMBL" id="CAJ1050840.1"/>
    </source>
</evidence>
<feature type="compositionally biased region" description="Polar residues" evidence="1">
    <location>
        <begin position="70"/>
        <end position="81"/>
    </location>
</feature>
<reference evidence="2" key="1">
    <citation type="submission" date="2023-08" db="EMBL/GenBank/DDBJ databases">
        <authorList>
            <person name="Alioto T."/>
            <person name="Alioto T."/>
            <person name="Gomez Garrido J."/>
        </authorList>
    </citation>
    <scope>NUCLEOTIDE SEQUENCE</scope>
</reference>
<organism evidence="2 3">
    <name type="scientific">Xyrichtys novacula</name>
    <name type="common">Pearly razorfish</name>
    <name type="synonym">Hemipteronotus novacula</name>
    <dbReference type="NCBI Taxonomy" id="13765"/>
    <lineage>
        <taxon>Eukaryota</taxon>
        <taxon>Metazoa</taxon>
        <taxon>Chordata</taxon>
        <taxon>Craniata</taxon>
        <taxon>Vertebrata</taxon>
        <taxon>Euteleostomi</taxon>
        <taxon>Actinopterygii</taxon>
        <taxon>Neopterygii</taxon>
        <taxon>Teleostei</taxon>
        <taxon>Neoteleostei</taxon>
        <taxon>Acanthomorphata</taxon>
        <taxon>Eupercaria</taxon>
        <taxon>Labriformes</taxon>
        <taxon>Labridae</taxon>
        <taxon>Xyrichtys</taxon>
    </lineage>
</organism>
<evidence type="ECO:0000313" key="3">
    <source>
        <dbReference type="Proteomes" id="UP001178508"/>
    </source>
</evidence>
<accession>A0AAV1EQ71</accession>
<feature type="compositionally biased region" description="Low complexity" evidence="1">
    <location>
        <begin position="87"/>
        <end position="97"/>
    </location>
</feature>
<proteinExistence type="predicted"/>
<evidence type="ECO:0000256" key="1">
    <source>
        <dbReference type="SAM" id="MobiDB-lite"/>
    </source>
</evidence>
<dbReference type="Proteomes" id="UP001178508">
    <property type="component" value="Chromosome 2"/>
</dbReference>
<dbReference type="AlphaFoldDB" id="A0AAV1EQ71"/>
<name>A0AAV1EQ71_XYRNO</name>
<feature type="compositionally biased region" description="Polar residues" evidence="1">
    <location>
        <begin position="44"/>
        <end position="63"/>
    </location>
</feature>
<gene>
    <name evidence="2" type="ORF">XNOV1_A005893</name>
</gene>
<feature type="compositionally biased region" description="Acidic residues" evidence="1">
    <location>
        <begin position="22"/>
        <end position="34"/>
    </location>
</feature>
<sequence length="145" mass="15653">MVLALDLDLSADDDNAVPLTGEEVEGPLDSEQEEMGVKDDKGESNLNLEFQRSPESSPRCSTLNHERHLSSSYPVQSTSWPLPSIPVPGSHSSSSSPLHQLPANSQHVSIITSTDERHLSPTGRPGKDAPEGGKMLSQKTVEEDQ</sequence>
<dbReference type="EMBL" id="OY660865">
    <property type="protein sequence ID" value="CAJ1050840.1"/>
    <property type="molecule type" value="Genomic_DNA"/>
</dbReference>